<feature type="domain" description="R3H" evidence="13">
    <location>
        <begin position="878"/>
        <end position="943"/>
    </location>
</feature>
<keyword evidence="8" id="KW-0347">Helicase</keyword>
<dbReference type="InterPro" id="IPR041677">
    <property type="entry name" value="DNA2/NAM7_AAA_11"/>
</dbReference>
<feature type="region of interest" description="Disordered" evidence="12">
    <location>
        <begin position="419"/>
        <end position="447"/>
    </location>
</feature>
<feature type="region of interest" description="Disordered" evidence="12">
    <location>
        <begin position="25"/>
        <end position="53"/>
    </location>
</feature>
<keyword evidence="6" id="KW-0547">Nucleotide-binding</keyword>
<organism evidence="14">
    <name type="scientific">Pseudo-nitzschia australis</name>
    <dbReference type="NCBI Taxonomy" id="44445"/>
    <lineage>
        <taxon>Eukaryota</taxon>
        <taxon>Sar</taxon>
        <taxon>Stramenopiles</taxon>
        <taxon>Ochrophyta</taxon>
        <taxon>Bacillariophyta</taxon>
        <taxon>Bacillariophyceae</taxon>
        <taxon>Bacillariophycidae</taxon>
        <taxon>Bacillariales</taxon>
        <taxon>Bacillariaceae</taxon>
        <taxon>Pseudo-nitzschia</taxon>
    </lineage>
</organism>
<reference evidence="14" key="1">
    <citation type="submission" date="2021-01" db="EMBL/GenBank/DDBJ databases">
        <authorList>
            <person name="Corre E."/>
            <person name="Pelletier E."/>
            <person name="Niang G."/>
            <person name="Scheremetjew M."/>
            <person name="Finn R."/>
            <person name="Kale V."/>
            <person name="Holt S."/>
            <person name="Cochrane G."/>
            <person name="Meng A."/>
            <person name="Brown T."/>
            <person name="Cohen L."/>
        </authorList>
    </citation>
    <scope>NUCLEOTIDE SEQUENCE</scope>
    <source>
        <strain evidence="14">10249 10 AB</strain>
    </source>
</reference>
<dbReference type="GO" id="GO:0003677">
    <property type="term" value="F:DNA binding"/>
    <property type="evidence" value="ECO:0007669"/>
    <property type="project" value="InterPro"/>
</dbReference>
<evidence type="ECO:0000256" key="3">
    <source>
        <dbReference type="ARBA" id="ARBA00007913"/>
    </source>
</evidence>
<feature type="compositionally biased region" description="Acidic residues" evidence="12">
    <location>
        <begin position="1010"/>
        <end position="1020"/>
    </location>
</feature>
<evidence type="ECO:0000256" key="9">
    <source>
        <dbReference type="ARBA" id="ARBA00022840"/>
    </source>
</evidence>
<dbReference type="CDD" id="cd18808">
    <property type="entry name" value="SF1_C_Upf1"/>
    <property type="match status" value="1"/>
</dbReference>
<dbReference type="Gene3D" id="3.30.1370.50">
    <property type="entry name" value="R3H-like domain"/>
    <property type="match status" value="1"/>
</dbReference>
<keyword evidence="9" id="KW-0067">ATP-binding</keyword>
<dbReference type="GO" id="GO:0043139">
    <property type="term" value="F:5'-3' DNA helicase activity"/>
    <property type="evidence" value="ECO:0007669"/>
    <property type="project" value="TreeGrafter"/>
</dbReference>
<evidence type="ECO:0000256" key="2">
    <source>
        <dbReference type="ARBA" id="ARBA00004496"/>
    </source>
</evidence>
<dbReference type="InterPro" id="IPR004483">
    <property type="entry name" value="SMUBP-2/Hcs1-like"/>
</dbReference>
<comment type="subcellular location">
    <subcellularLocation>
        <location evidence="2">Cytoplasm</location>
    </subcellularLocation>
    <subcellularLocation>
        <location evidence="1">Nucleus</location>
    </subcellularLocation>
</comment>
<feature type="region of interest" description="Disordered" evidence="12">
    <location>
        <begin position="157"/>
        <end position="198"/>
    </location>
</feature>
<proteinExistence type="inferred from homology"/>
<dbReference type="CDD" id="cd18044">
    <property type="entry name" value="DEXXQc_SMUBP2"/>
    <property type="match status" value="1"/>
</dbReference>
<feature type="region of interest" description="Disordered" evidence="12">
    <location>
        <begin position="902"/>
        <end position="931"/>
    </location>
</feature>
<dbReference type="InterPro" id="IPR027417">
    <property type="entry name" value="P-loop_NTPase"/>
</dbReference>
<evidence type="ECO:0000256" key="12">
    <source>
        <dbReference type="SAM" id="MobiDB-lite"/>
    </source>
</evidence>
<dbReference type="InterPro" id="IPR047187">
    <property type="entry name" value="SF1_C_Upf1"/>
</dbReference>
<dbReference type="EC" id="3.6.4.12" evidence="4"/>
<evidence type="ECO:0000256" key="4">
    <source>
        <dbReference type="ARBA" id="ARBA00012551"/>
    </source>
</evidence>
<evidence type="ECO:0000259" key="13">
    <source>
        <dbReference type="PROSITE" id="PS51061"/>
    </source>
</evidence>
<dbReference type="GO" id="GO:0005524">
    <property type="term" value="F:ATP binding"/>
    <property type="evidence" value="ECO:0007669"/>
    <property type="project" value="UniProtKB-KW"/>
</dbReference>
<evidence type="ECO:0000256" key="8">
    <source>
        <dbReference type="ARBA" id="ARBA00022806"/>
    </source>
</evidence>
<dbReference type="GO" id="GO:0005737">
    <property type="term" value="C:cytoplasm"/>
    <property type="evidence" value="ECO:0007669"/>
    <property type="project" value="UniProtKB-SubCell"/>
</dbReference>
<name>A0A7S4A8W4_9STRA</name>
<evidence type="ECO:0000256" key="11">
    <source>
        <dbReference type="ARBA" id="ARBA00048432"/>
    </source>
</evidence>
<feature type="compositionally biased region" description="Low complexity" evidence="12">
    <location>
        <begin position="426"/>
        <end position="442"/>
    </location>
</feature>
<dbReference type="PANTHER" id="PTHR43788">
    <property type="entry name" value="DNA2/NAM7 HELICASE FAMILY MEMBER"/>
    <property type="match status" value="1"/>
</dbReference>
<dbReference type="SMART" id="SM00487">
    <property type="entry name" value="DEXDc"/>
    <property type="match status" value="1"/>
</dbReference>
<feature type="compositionally biased region" description="Low complexity" evidence="12">
    <location>
        <begin position="1042"/>
        <end position="1059"/>
    </location>
</feature>
<protein>
    <recommendedName>
        <fullName evidence="4">DNA helicase</fullName>
        <ecNumber evidence="4">3.6.4.12</ecNumber>
    </recommendedName>
</protein>
<dbReference type="EMBL" id="HBIX01000250">
    <property type="protein sequence ID" value="CAE0707488.1"/>
    <property type="molecule type" value="Transcribed_RNA"/>
</dbReference>
<dbReference type="InterPro" id="IPR041679">
    <property type="entry name" value="DNA2/NAM7-like_C"/>
</dbReference>
<sequence length="1165" mass="128934">MGDNDDDCSSPIHKFVAKQRELLDLELQAENDESSGNGNNSNSTISKDDSQRRRSHILGRLEASDISAGLYGRTVVQLTTWSSPSSEATKGETNDGLPQAASNGLLLLPAHRFAVGNEVQIRTKGGKIDGTSKKDTIGGVVSAVSDTSISVAIFQDRKQPSSISSAQTSNGKGKGKHKNHNSRSNKNKKSSGKDDDDDGDFETNLLNCAPLTLVPKSSIEVHKKLVAALERLQRHGEDHPIAGSVIQSMFSAPDSDGSERVPVNLQSNKEQNANQKPSFNPRLDSSQRDAIAFALKPERKFALIHGPPGTGKTTTVAELIRQAVHHHGMRVLVTAPSNVAVDNILERLTEAESLHQPTTTQGYKQRQKRSVLRTVRLGHPARIKPSIVKYSLEALVQSSDGTEIVRDVRKELESYLKVMSRSNMAKGSKSSKPGSKGQQQRQAKFDRRAAYKEIKALRKEVRIREEKVVQELIQSAHVVLATTVGADNRVLNQITHPRDGNNKSGDQMGFDLVIIDEAAQALEASCWIPILRGRKVVLAGDHCQLPPTIKSKDHRVVAGLGVTLFERLMNLYHTQEQAISRMLQIQYRMHHDIADWASQAMYHGELSTHESVRSRTLGQLHSVRKLTEKNQRIGTENNGNEKDDDLDHLSDTTLLLIDTAGCDMHEQETEAGSRFNEGEAMLVSQHVRKLLDLGVEQNQVAIITPYNGQVELLRNMLLPEFPRLEIRSVDGFQGGEREAVVLSLVRSSERGGRDGIGFLRDDRRQNVAVTRAKRHLTLICDSDTVSQSSFIHNLIKWVEDHGIQRSAIEYVPNDTNSTNKNEYEEDIRVAESELTKLIEESSRTTNKASSSKLLIKRVSKDNQKDLSSAQQHTKMLDKNQKNVLMDRIAKFIGTGREGEEMMLSSHLSSKDRRSIHEFSEKEGLGHRSEGTDGIDRKIILVIQKKSVSNNITRKSEEKTKTTNSSLGKETQKGKNDTDTGSKVDSKFSALSMHDSDSDEGETSESPPAIPDEEQKAEEESSTSCLPTGNSLLKQIAKERASRQQQKQQQSQPNNVSNANSKKKKKSKSKGHRLGGSHPSTKKLPKEDINVEELDDMAFLDAQIEKTQNAHGRNVVGTGKMYRTVVNGILNSRPEPKSKPINRKASAALRSKLSEAGNGRKKKTKK</sequence>
<evidence type="ECO:0000256" key="1">
    <source>
        <dbReference type="ARBA" id="ARBA00004123"/>
    </source>
</evidence>
<dbReference type="GO" id="GO:0005634">
    <property type="term" value="C:nucleus"/>
    <property type="evidence" value="ECO:0007669"/>
    <property type="project" value="UniProtKB-SubCell"/>
</dbReference>
<dbReference type="InterPro" id="IPR001374">
    <property type="entry name" value="R3H_dom"/>
</dbReference>
<dbReference type="PROSITE" id="PS51061">
    <property type="entry name" value="R3H"/>
    <property type="match status" value="1"/>
</dbReference>
<gene>
    <name evidence="14" type="ORF">PAUS00366_LOCUS208</name>
</gene>
<feature type="compositionally biased region" description="Basic and acidic residues" evidence="12">
    <location>
        <begin position="969"/>
        <end position="985"/>
    </location>
</feature>
<dbReference type="GO" id="GO:0016787">
    <property type="term" value="F:hydrolase activity"/>
    <property type="evidence" value="ECO:0007669"/>
    <property type="project" value="UniProtKB-KW"/>
</dbReference>
<dbReference type="PANTHER" id="PTHR43788:SF8">
    <property type="entry name" value="DNA-BINDING PROTEIN SMUBP-2"/>
    <property type="match status" value="1"/>
</dbReference>
<feature type="compositionally biased region" description="Low complexity" evidence="12">
    <location>
        <begin position="34"/>
        <end position="43"/>
    </location>
</feature>
<keyword evidence="10" id="KW-0539">Nucleus</keyword>
<evidence type="ECO:0000256" key="7">
    <source>
        <dbReference type="ARBA" id="ARBA00022801"/>
    </source>
</evidence>
<feature type="region of interest" description="Disordered" evidence="12">
    <location>
        <begin position="1127"/>
        <end position="1165"/>
    </location>
</feature>
<dbReference type="NCBIfam" id="TIGR00376">
    <property type="entry name" value="IGHMBP2 family helicase"/>
    <property type="match status" value="1"/>
</dbReference>
<feature type="compositionally biased region" description="Polar residues" evidence="12">
    <location>
        <begin position="160"/>
        <end position="169"/>
    </location>
</feature>
<dbReference type="InterPro" id="IPR003593">
    <property type="entry name" value="AAA+_ATPase"/>
</dbReference>
<dbReference type="Pfam" id="PF13086">
    <property type="entry name" value="AAA_11"/>
    <property type="match status" value="1"/>
</dbReference>
<dbReference type="InterPro" id="IPR036867">
    <property type="entry name" value="R3H_dom_sf"/>
</dbReference>
<dbReference type="Gene3D" id="2.40.30.270">
    <property type="match status" value="1"/>
</dbReference>
<dbReference type="SUPFAM" id="SSF52540">
    <property type="entry name" value="P-loop containing nucleoside triphosphate hydrolases"/>
    <property type="match status" value="1"/>
</dbReference>
<dbReference type="Gene3D" id="3.40.50.300">
    <property type="entry name" value="P-loop containing nucleotide triphosphate hydrolases"/>
    <property type="match status" value="2"/>
</dbReference>
<dbReference type="AlphaFoldDB" id="A0A7S4A8W4"/>
<evidence type="ECO:0000256" key="6">
    <source>
        <dbReference type="ARBA" id="ARBA00022741"/>
    </source>
</evidence>
<evidence type="ECO:0000313" key="14">
    <source>
        <dbReference type="EMBL" id="CAE0707488.1"/>
    </source>
</evidence>
<evidence type="ECO:0000256" key="5">
    <source>
        <dbReference type="ARBA" id="ARBA00022490"/>
    </source>
</evidence>
<dbReference type="InterPro" id="IPR014001">
    <property type="entry name" value="Helicase_ATP-bd"/>
</dbReference>
<feature type="region of interest" description="Disordered" evidence="12">
    <location>
        <begin position="951"/>
        <end position="1088"/>
    </location>
</feature>
<dbReference type="GO" id="GO:0003723">
    <property type="term" value="F:RNA binding"/>
    <property type="evidence" value="ECO:0007669"/>
    <property type="project" value="InterPro"/>
</dbReference>
<feature type="compositionally biased region" description="Polar residues" evidence="12">
    <location>
        <begin position="264"/>
        <end position="278"/>
    </location>
</feature>
<keyword evidence="7" id="KW-0378">Hydrolase</keyword>
<feature type="compositionally biased region" description="Basic residues" evidence="12">
    <location>
        <begin position="1060"/>
        <end position="1082"/>
    </location>
</feature>
<accession>A0A7S4A8W4</accession>
<keyword evidence="5" id="KW-0963">Cytoplasm</keyword>
<comment type="similarity">
    <text evidence="3">Belongs to the DNA2/NAM7 helicase family.</text>
</comment>
<feature type="compositionally biased region" description="Basic and acidic residues" evidence="12">
    <location>
        <begin position="908"/>
        <end position="931"/>
    </location>
</feature>
<comment type="catalytic activity">
    <reaction evidence="11">
        <text>ATP + H2O = ADP + phosphate + H(+)</text>
        <dbReference type="Rhea" id="RHEA:13065"/>
        <dbReference type="ChEBI" id="CHEBI:15377"/>
        <dbReference type="ChEBI" id="CHEBI:15378"/>
        <dbReference type="ChEBI" id="CHEBI:30616"/>
        <dbReference type="ChEBI" id="CHEBI:43474"/>
        <dbReference type="ChEBI" id="CHEBI:456216"/>
        <dbReference type="EC" id="3.6.4.12"/>
    </reaction>
    <physiologicalReaction direction="left-to-right" evidence="11">
        <dbReference type="Rhea" id="RHEA:13066"/>
    </physiologicalReaction>
</comment>
<dbReference type="InterPro" id="IPR048761">
    <property type="entry name" value="SMUBP-2_HCS1_1B"/>
</dbReference>
<dbReference type="InterPro" id="IPR050534">
    <property type="entry name" value="Coronavir_polyprotein_1ab"/>
</dbReference>
<dbReference type="Pfam" id="PF13087">
    <property type="entry name" value="AAA_12"/>
    <property type="match status" value="1"/>
</dbReference>
<feature type="compositionally biased region" description="Polar residues" evidence="12">
    <location>
        <begin position="1021"/>
        <end position="1032"/>
    </location>
</feature>
<feature type="compositionally biased region" description="Basic residues" evidence="12">
    <location>
        <begin position="173"/>
        <end position="190"/>
    </location>
</feature>
<dbReference type="SMART" id="SM00382">
    <property type="entry name" value="AAA"/>
    <property type="match status" value="1"/>
</dbReference>
<evidence type="ECO:0000256" key="10">
    <source>
        <dbReference type="ARBA" id="ARBA00023242"/>
    </source>
</evidence>
<feature type="region of interest" description="Disordered" evidence="12">
    <location>
        <begin position="249"/>
        <end position="283"/>
    </location>
</feature>
<dbReference type="Pfam" id="PF21138">
    <property type="entry name" value="SMUBP-2_HCS1_1B"/>
    <property type="match status" value="1"/>
</dbReference>